<accession>A0A6B2FW11</accession>
<dbReference type="GO" id="GO:0005737">
    <property type="term" value="C:cytoplasm"/>
    <property type="evidence" value="ECO:0007669"/>
    <property type="project" value="TreeGrafter"/>
</dbReference>
<dbReference type="GO" id="GO:0005634">
    <property type="term" value="C:nucleus"/>
    <property type="evidence" value="ECO:0007669"/>
    <property type="project" value="TreeGrafter"/>
</dbReference>
<dbReference type="Pfam" id="PF16367">
    <property type="entry name" value="RRM_7"/>
    <property type="match status" value="1"/>
</dbReference>
<feature type="domain" description="RRM" evidence="2">
    <location>
        <begin position="127"/>
        <end position="215"/>
    </location>
</feature>
<dbReference type="InterPro" id="IPR035979">
    <property type="entry name" value="RBD_domain_sf"/>
</dbReference>
<dbReference type="GO" id="GO:0000900">
    <property type="term" value="F:mRNA regulatory element binding translation repressor activity"/>
    <property type="evidence" value="ECO:0007669"/>
    <property type="project" value="TreeGrafter"/>
</dbReference>
<dbReference type="PROSITE" id="PS50102">
    <property type="entry name" value="RRM"/>
    <property type="match status" value="2"/>
</dbReference>
<dbReference type="GO" id="GO:0043022">
    <property type="term" value="F:ribosome binding"/>
    <property type="evidence" value="ECO:0007669"/>
    <property type="project" value="TreeGrafter"/>
</dbReference>
<dbReference type="GO" id="GO:0008135">
    <property type="term" value="F:translation factor activity, RNA binding"/>
    <property type="evidence" value="ECO:0007669"/>
    <property type="project" value="TreeGrafter"/>
</dbReference>
<dbReference type="PANTHER" id="PTHR12566">
    <property type="entry name" value="CYTOPLASMIC POLYADENYLATION ELEMENT BINDING PROTEIN CPEB"/>
    <property type="match status" value="1"/>
</dbReference>
<protein>
    <submittedName>
        <fullName evidence="3">Cytoplasmic polyadenylation element-binding protein 4 (Trinotate prediction)</fullName>
    </submittedName>
</protein>
<name>A0A6B2FW11_MYXSQ</name>
<dbReference type="PANTHER" id="PTHR12566:SF12">
    <property type="entry name" value="TRANSLATIONAL REGULATOR ORB2"/>
    <property type="match status" value="1"/>
</dbReference>
<dbReference type="InterPro" id="IPR000504">
    <property type="entry name" value="RRM_dom"/>
</dbReference>
<dbReference type="Gene3D" id="3.30.70.330">
    <property type="match status" value="2"/>
</dbReference>
<evidence type="ECO:0000259" key="2">
    <source>
        <dbReference type="PROSITE" id="PS50102"/>
    </source>
</evidence>
<dbReference type="InterPro" id="IPR012677">
    <property type="entry name" value="Nucleotide-bd_a/b_plait_sf"/>
</dbReference>
<sequence length="215" mass="24680">MMFEYLNIELVGIYSTKVFLGGLPHDTKAYEIKDVFSVFGDIKNVEWPDSSNHPVYPPNGFAFVVYQNEKSVHHLLNYTKKDNITGALYVWFKSQTEFKPIEIRAWKCEDSTFIQKTFHFKKPKICCEVFIGGIPRSFSAVQLAGILEEHLKVNVFSVVIDVDTVHRYPKGTAKVAFSDSFDAWKAISVNKISLRIGNQLKHMEIKLFKKNVHAN</sequence>
<dbReference type="SUPFAM" id="SSF54928">
    <property type="entry name" value="RNA-binding domain, RBD"/>
    <property type="match status" value="1"/>
</dbReference>
<evidence type="ECO:0000313" key="3">
    <source>
        <dbReference type="EMBL" id="NDJ95894.1"/>
    </source>
</evidence>
<dbReference type="SMART" id="SM00360">
    <property type="entry name" value="RRM"/>
    <property type="match status" value="2"/>
</dbReference>
<dbReference type="GO" id="GO:0003730">
    <property type="term" value="F:mRNA 3'-UTR binding"/>
    <property type="evidence" value="ECO:0007669"/>
    <property type="project" value="InterPro"/>
</dbReference>
<dbReference type="GO" id="GO:2000766">
    <property type="term" value="P:negative regulation of cytoplasmic translation"/>
    <property type="evidence" value="ECO:0007669"/>
    <property type="project" value="TreeGrafter"/>
</dbReference>
<proteinExistence type="predicted"/>
<dbReference type="EMBL" id="GHBR01000317">
    <property type="protein sequence ID" value="NDJ95894.1"/>
    <property type="molecule type" value="Transcribed_RNA"/>
</dbReference>
<reference evidence="3" key="1">
    <citation type="submission" date="2018-11" db="EMBL/GenBank/DDBJ databases">
        <title>Myxobolus squamalis genome and transcriptome.</title>
        <authorList>
            <person name="Yahalomi D."/>
            <person name="Atkinson S.D."/>
            <person name="Neuhof M."/>
            <person name="Chang E.S."/>
            <person name="Philippe H."/>
            <person name="Cartwright P."/>
            <person name="Bartholomew J.L."/>
            <person name="Huchon D."/>
        </authorList>
    </citation>
    <scope>NUCLEOTIDE SEQUENCE</scope>
    <source>
        <strain evidence="3">71B08</strain>
        <tissue evidence="3">Whole</tissue>
    </source>
</reference>
<evidence type="ECO:0000256" key="1">
    <source>
        <dbReference type="PROSITE-ProRule" id="PRU00176"/>
    </source>
</evidence>
<organism evidence="3">
    <name type="scientific">Myxobolus squamalis</name>
    <name type="common">Myxosporean</name>
    <dbReference type="NCBI Taxonomy" id="59785"/>
    <lineage>
        <taxon>Eukaryota</taxon>
        <taxon>Metazoa</taxon>
        <taxon>Cnidaria</taxon>
        <taxon>Myxozoa</taxon>
        <taxon>Myxosporea</taxon>
        <taxon>Bivalvulida</taxon>
        <taxon>Platysporina</taxon>
        <taxon>Myxobolidae</taxon>
        <taxon>Myxobolus</taxon>
    </lineage>
</organism>
<dbReference type="GO" id="GO:0043005">
    <property type="term" value="C:neuron projection"/>
    <property type="evidence" value="ECO:0007669"/>
    <property type="project" value="TreeGrafter"/>
</dbReference>
<keyword evidence="1" id="KW-0694">RNA-binding</keyword>
<dbReference type="InterPro" id="IPR034819">
    <property type="entry name" value="CPEB"/>
</dbReference>
<feature type="domain" description="RRM" evidence="2">
    <location>
        <begin position="16"/>
        <end position="108"/>
    </location>
</feature>
<dbReference type="AlphaFoldDB" id="A0A6B2FW11"/>
<dbReference type="GO" id="GO:0045202">
    <property type="term" value="C:synapse"/>
    <property type="evidence" value="ECO:0007669"/>
    <property type="project" value="TreeGrafter"/>
</dbReference>